<sequence length="226" mass="25925">MKKYYIGWDVGAWNCDKNKSSKDAIVIISPDDTIFYGKRNNIRDWLNTATTTKEIVTLFFNHCGLEYKDEEVILAIDTPLGFSEAFVKLLTKDTIAESIADFSSNPYLFRKTEQFLYEKGFKPLSAVNHMIGAQATKGIHFISKFAPIIESVGVVISQDKKLTVIETYPSANKQIEIPVELQSVHQDIQDAFICAAIARKFDNDRHLFYQPLNEINEKEGWIWFLR</sequence>
<proteinExistence type="predicted"/>
<dbReference type="Proteomes" id="UP000244527">
    <property type="component" value="Chromosome"/>
</dbReference>
<evidence type="ECO:0000313" key="2">
    <source>
        <dbReference type="Proteomes" id="UP000244527"/>
    </source>
</evidence>
<dbReference type="OrthoDB" id="2111554at2"/>
<name>A0A2S1LHD4_9FLAO</name>
<organism evidence="1 2">
    <name type="scientific">Flavobacterium faecale</name>
    <dbReference type="NCBI Taxonomy" id="1355330"/>
    <lineage>
        <taxon>Bacteria</taxon>
        <taxon>Pseudomonadati</taxon>
        <taxon>Bacteroidota</taxon>
        <taxon>Flavobacteriia</taxon>
        <taxon>Flavobacteriales</taxon>
        <taxon>Flavobacteriaceae</taxon>
        <taxon>Flavobacterium</taxon>
    </lineage>
</organism>
<dbReference type="AlphaFoldDB" id="A0A2S1LHD4"/>
<dbReference type="EMBL" id="CP020918">
    <property type="protein sequence ID" value="AWG22906.1"/>
    <property type="molecule type" value="Genomic_DNA"/>
</dbReference>
<accession>A0A2S1LHD4</accession>
<dbReference type="KEGG" id="ffa:FFWV33_15915"/>
<evidence type="ECO:0000313" key="1">
    <source>
        <dbReference type="EMBL" id="AWG22906.1"/>
    </source>
</evidence>
<evidence type="ECO:0008006" key="3">
    <source>
        <dbReference type="Google" id="ProtNLM"/>
    </source>
</evidence>
<reference evidence="1 2" key="1">
    <citation type="submission" date="2017-04" db="EMBL/GenBank/DDBJ databases">
        <title>Compelte genome sequence of WV33.</title>
        <authorList>
            <person name="Lee P.C."/>
        </authorList>
    </citation>
    <scope>NUCLEOTIDE SEQUENCE [LARGE SCALE GENOMIC DNA]</scope>
    <source>
        <strain evidence="1 2">WV33</strain>
    </source>
</reference>
<gene>
    <name evidence="1" type="ORF">FFWV33_15915</name>
</gene>
<keyword evidence="2" id="KW-1185">Reference proteome</keyword>
<protein>
    <recommendedName>
        <fullName evidence="3">DUF429 domain-containing protein</fullName>
    </recommendedName>
</protein>
<dbReference type="RefSeq" id="WP_108741811.1">
    <property type="nucleotide sequence ID" value="NZ_CP020918.1"/>
</dbReference>